<accession>A0A0R0LHJ5</accession>
<dbReference type="Proteomes" id="UP000008827">
    <property type="component" value="Chromosome 1"/>
</dbReference>
<reference evidence="1 2" key="1">
    <citation type="journal article" date="2010" name="Nature">
        <title>Genome sequence of the palaeopolyploid soybean.</title>
        <authorList>
            <person name="Schmutz J."/>
            <person name="Cannon S.B."/>
            <person name="Schlueter J."/>
            <person name="Ma J."/>
            <person name="Mitros T."/>
            <person name="Nelson W."/>
            <person name="Hyten D.L."/>
            <person name="Song Q."/>
            <person name="Thelen J.J."/>
            <person name="Cheng J."/>
            <person name="Xu D."/>
            <person name="Hellsten U."/>
            <person name="May G.D."/>
            <person name="Yu Y."/>
            <person name="Sakurai T."/>
            <person name="Umezawa T."/>
            <person name="Bhattacharyya M.K."/>
            <person name="Sandhu D."/>
            <person name="Valliyodan B."/>
            <person name="Lindquist E."/>
            <person name="Peto M."/>
            <person name="Grant D."/>
            <person name="Shu S."/>
            <person name="Goodstein D."/>
            <person name="Barry K."/>
            <person name="Futrell-Griggs M."/>
            <person name="Abernathy B."/>
            <person name="Du J."/>
            <person name="Tian Z."/>
            <person name="Zhu L."/>
            <person name="Gill N."/>
            <person name="Joshi T."/>
            <person name="Libault M."/>
            <person name="Sethuraman A."/>
            <person name="Zhang X.-C."/>
            <person name="Shinozaki K."/>
            <person name="Nguyen H.T."/>
            <person name="Wing R.A."/>
            <person name="Cregan P."/>
            <person name="Specht J."/>
            <person name="Grimwood J."/>
            <person name="Rokhsar D."/>
            <person name="Stacey G."/>
            <person name="Shoemaker R.C."/>
            <person name="Jackson S.A."/>
        </authorList>
    </citation>
    <scope>NUCLEOTIDE SEQUENCE</scope>
    <source>
        <strain evidence="2">cv. Williams 82</strain>
        <tissue evidence="1">Callus</tissue>
    </source>
</reference>
<reference evidence="1" key="3">
    <citation type="submission" date="2018-07" db="EMBL/GenBank/DDBJ databases">
        <title>WGS assembly of Glycine max.</title>
        <authorList>
            <person name="Schmutz J."/>
            <person name="Cannon S."/>
            <person name="Schlueter J."/>
            <person name="Ma J."/>
            <person name="Mitros T."/>
            <person name="Nelson W."/>
            <person name="Hyten D."/>
            <person name="Song Q."/>
            <person name="Thelen J."/>
            <person name="Cheng J."/>
            <person name="Xu D."/>
            <person name="Hellsten U."/>
            <person name="May G."/>
            <person name="Yu Y."/>
            <person name="Sakurai T."/>
            <person name="Umezawa T."/>
            <person name="Bhattacharyya M."/>
            <person name="Sandhu D."/>
            <person name="Valliyodan B."/>
            <person name="Lindquist E."/>
            <person name="Peto M."/>
            <person name="Grant D."/>
            <person name="Shu S."/>
            <person name="Goodstein D."/>
            <person name="Barry K."/>
            <person name="Futrell-Griggs M."/>
            <person name="Abernathy B."/>
            <person name="Du J."/>
            <person name="Tian Z."/>
            <person name="Zhu L."/>
            <person name="Gill N."/>
            <person name="Joshi T."/>
            <person name="Libault M."/>
            <person name="Sethuraman A."/>
            <person name="Zhang X."/>
            <person name="Shinozaki K."/>
            <person name="Nguyen H."/>
            <person name="Wing R."/>
            <person name="Cregan P."/>
            <person name="Specht J."/>
            <person name="Grimwood J."/>
            <person name="Rokhsar D."/>
            <person name="Stacey G."/>
            <person name="Shoemaker R."/>
            <person name="Jackson S."/>
        </authorList>
    </citation>
    <scope>NUCLEOTIDE SEQUENCE</scope>
    <source>
        <tissue evidence="1">Callus</tissue>
    </source>
</reference>
<keyword evidence="3" id="KW-1185">Reference proteome</keyword>
<dbReference type="EMBL" id="CM000834">
    <property type="protein sequence ID" value="KRH76283.1"/>
    <property type="molecule type" value="Genomic_DNA"/>
</dbReference>
<proteinExistence type="predicted"/>
<evidence type="ECO:0000313" key="1">
    <source>
        <dbReference type="EMBL" id="KRH76283.1"/>
    </source>
</evidence>
<gene>
    <name evidence="1" type="ORF">GLYMA_01G144000</name>
</gene>
<name>A0A0R0LHJ5_SOYBN</name>
<dbReference type="InParanoid" id="A0A0R0LHJ5"/>
<dbReference type="EnsemblPlants" id="KRH76283">
    <property type="protein sequence ID" value="KRH76283"/>
    <property type="gene ID" value="GLYMA_01G144000"/>
</dbReference>
<dbReference type="Gramene" id="KRH76283">
    <property type="protein sequence ID" value="KRH76283"/>
    <property type="gene ID" value="GLYMA_01G144000"/>
</dbReference>
<protein>
    <submittedName>
        <fullName evidence="1 2">Uncharacterized protein</fullName>
    </submittedName>
</protein>
<dbReference type="AlphaFoldDB" id="A0A0R0LHJ5"/>
<organism evidence="1">
    <name type="scientific">Glycine max</name>
    <name type="common">Soybean</name>
    <name type="synonym">Glycine hispida</name>
    <dbReference type="NCBI Taxonomy" id="3847"/>
    <lineage>
        <taxon>Eukaryota</taxon>
        <taxon>Viridiplantae</taxon>
        <taxon>Streptophyta</taxon>
        <taxon>Embryophyta</taxon>
        <taxon>Tracheophyta</taxon>
        <taxon>Spermatophyta</taxon>
        <taxon>Magnoliopsida</taxon>
        <taxon>eudicotyledons</taxon>
        <taxon>Gunneridae</taxon>
        <taxon>Pentapetalae</taxon>
        <taxon>rosids</taxon>
        <taxon>fabids</taxon>
        <taxon>Fabales</taxon>
        <taxon>Fabaceae</taxon>
        <taxon>Papilionoideae</taxon>
        <taxon>50 kb inversion clade</taxon>
        <taxon>NPAAA clade</taxon>
        <taxon>indigoferoid/millettioid clade</taxon>
        <taxon>Phaseoleae</taxon>
        <taxon>Glycine</taxon>
        <taxon>Glycine subgen. Soja</taxon>
    </lineage>
</organism>
<reference evidence="2" key="2">
    <citation type="submission" date="2018-02" db="UniProtKB">
        <authorList>
            <consortium name="EnsemblPlants"/>
        </authorList>
    </citation>
    <scope>IDENTIFICATION</scope>
    <source>
        <strain evidence="2">Williams 82</strain>
    </source>
</reference>
<evidence type="ECO:0000313" key="2">
    <source>
        <dbReference type="EnsemblPlants" id="KRH76283"/>
    </source>
</evidence>
<sequence length="79" mass="8764">MVISDLCNSITYRKNVNLMIGELTIKGQILNLECAVLPPRNNKEAMPLEATIITIFLFALNELASVFQMNVFSCTSISV</sequence>
<evidence type="ECO:0000313" key="3">
    <source>
        <dbReference type="Proteomes" id="UP000008827"/>
    </source>
</evidence>